<organism evidence="3 4">
    <name type="scientific">Skermanella aerolata</name>
    <dbReference type="NCBI Taxonomy" id="393310"/>
    <lineage>
        <taxon>Bacteria</taxon>
        <taxon>Pseudomonadati</taxon>
        <taxon>Pseudomonadota</taxon>
        <taxon>Alphaproteobacteria</taxon>
        <taxon>Rhodospirillales</taxon>
        <taxon>Azospirillaceae</taxon>
        <taxon>Skermanella</taxon>
    </lineage>
</organism>
<evidence type="ECO:0000256" key="1">
    <source>
        <dbReference type="SAM" id="Phobius"/>
    </source>
</evidence>
<dbReference type="AlphaFoldDB" id="A0A512DZB4"/>
<feature type="signal peptide" evidence="2">
    <location>
        <begin position="1"/>
        <end position="24"/>
    </location>
</feature>
<reference evidence="3 4" key="1">
    <citation type="submission" date="2019-07" db="EMBL/GenBank/DDBJ databases">
        <title>Whole genome shotgun sequence of Skermanella aerolata NBRC 106429.</title>
        <authorList>
            <person name="Hosoyama A."/>
            <person name="Uohara A."/>
            <person name="Ohji S."/>
            <person name="Ichikawa N."/>
        </authorList>
    </citation>
    <scope>NUCLEOTIDE SEQUENCE [LARGE SCALE GENOMIC DNA]</scope>
    <source>
        <strain evidence="3 4">NBRC 106429</strain>
    </source>
</reference>
<feature type="transmembrane region" description="Helical" evidence="1">
    <location>
        <begin position="74"/>
        <end position="95"/>
    </location>
</feature>
<sequence>MKTSQSLAAAAALGLSGVAGPALAQIPAGGIETFTTDIWDFMIANVGLMIVGLAIIGALLGAMVGDPGRGIGKAIVGAAIGAFLGGVPVLAEYVLGLGGA</sequence>
<dbReference type="Proteomes" id="UP000321523">
    <property type="component" value="Unassembled WGS sequence"/>
</dbReference>
<gene>
    <name evidence="3" type="ORF">SAE02_59740</name>
</gene>
<keyword evidence="1" id="KW-1133">Transmembrane helix</keyword>
<keyword evidence="4" id="KW-1185">Reference proteome</keyword>
<dbReference type="RefSeq" id="WP_044436849.1">
    <property type="nucleotide sequence ID" value="NZ_BJYZ01000032.1"/>
</dbReference>
<protein>
    <submittedName>
        <fullName evidence="3">Uncharacterized protein</fullName>
    </submittedName>
</protein>
<accession>A0A512DZB4</accession>
<proteinExistence type="predicted"/>
<name>A0A512DZB4_9PROT</name>
<evidence type="ECO:0000256" key="2">
    <source>
        <dbReference type="SAM" id="SignalP"/>
    </source>
</evidence>
<evidence type="ECO:0000313" key="4">
    <source>
        <dbReference type="Proteomes" id="UP000321523"/>
    </source>
</evidence>
<feature type="transmembrane region" description="Helical" evidence="1">
    <location>
        <begin position="40"/>
        <end position="62"/>
    </location>
</feature>
<dbReference type="EMBL" id="BJYZ01000032">
    <property type="protein sequence ID" value="GEO41826.1"/>
    <property type="molecule type" value="Genomic_DNA"/>
</dbReference>
<keyword evidence="1" id="KW-0472">Membrane</keyword>
<feature type="chain" id="PRO_5022184743" evidence="2">
    <location>
        <begin position="25"/>
        <end position="100"/>
    </location>
</feature>
<comment type="caution">
    <text evidence="3">The sequence shown here is derived from an EMBL/GenBank/DDBJ whole genome shotgun (WGS) entry which is preliminary data.</text>
</comment>
<evidence type="ECO:0000313" key="3">
    <source>
        <dbReference type="EMBL" id="GEO41826.1"/>
    </source>
</evidence>
<keyword evidence="2" id="KW-0732">Signal</keyword>
<keyword evidence="1" id="KW-0812">Transmembrane</keyword>